<evidence type="ECO:0000259" key="2">
    <source>
        <dbReference type="SMART" id="SM00470"/>
    </source>
</evidence>
<organism evidence="3">
    <name type="scientific">Xenorhabdus bovienii str. oregonense</name>
    <dbReference type="NCBI Taxonomy" id="1398202"/>
    <lineage>
        <taxon>Bacteria</taxon>
        <taxon>Pseudomonadati</taxon>
        <taxon>Pseudomonadota</taxon>
        <taxon>Gammaproteobacteria</taxon>
        <taxon>Enterobacterales</taxon>
        <taxon>Morganellaceae</taxon>
        <taxon>Xenorhabdus</taxon>
    </lineage>
</organism>
<dbReference type="PANTHER" id="PTHR33375">
    <property type="entry name" value="CHROMOSOME-PARTITIONING PROTEIN PARB-RELATED"/>
    <property type="match status" value="1"/>
</dbReference>
<dbReference type="InterPro" id="IPR050336">
    <property type="entry name" value="Chromosome_partition/occlusion"/>
</dbReference>
<dbReference type="SUPFAM" id="SSF110849">
    <property type="entry name" value="ParB/Sulfiredoxin"/>
    <property type="match status" value="1"/>
</dbReference>
<dbReference type="InterPro" id="IPR036086">
    <property type="entry name" value="ParB/Sulfiredoxin_sf"/>
</dbReference>
<evidence type="ECO:0000313" key="3">
    <source>
        <dbReference type="EMBL" id="CDH07947.1"/>
    </source>
</evidence>
<dbReference type="SMART" id="SM00470">
    <property type="entry name" value="ParB"/>
    <property type="match status" value="1"/>
</dbReference>
<protein>
    <submittedName>
        <fullName evidence="3">RepB Plasmid Partition</fullName>
    </submittedName>
</protein>
<dbReference type="HOGENOM" id="CLU_080416_0_0_6"/>
<sequence>MIRLCFSDKFVDIDVNNLTPSKNIITNVKKSTKYIQIKTSIKEIGIIEPIIVYPEESGKIIKILDGHLRVEAMKELGLKKIACLISTLDDAYTPNKHVNRLTIIQEQKMLKLALEKVSINKLSSSLGISIETLKGRSRILDGIDSEIVALLSDKHVPRATFDILKKMKSIRQIEVANMMVSFDNYSKNFALSLLNTTNVGLLVKGKEKSTTTSDARKNIQRLEKEMVKIQNETKRIEEIYGANTLKLVIAKSYIKKLLDNTKVLHWLIENNPDYLKELKKISSINSLDNK</sequence>
<dbReference type="GO" id="GO:0007059">
    <property type="term" value="P:chromosome segregation"/>
    <property type="evidence" value="ECO:0007669"/>
    <property type="project" value="TreeGrafter"/>
</dbReference>
<feature type="domain" description="ParB-like N-terminal" evidence="2">
    <location>
        <begin position="11"/>
        <end position="100"/>
    </location>
</feature>
<accession>A0A077P0D5</accession>
<dbReference type="InterPro" id="IPR003115">
    <property type="entry name" value="ParB_N"/>
</dbReference>
<dbReference type="Proteomes" id="UP000028483">
    <property type="component" value="Unassembled WGS sequence"/>
</dbReference>
<dbReference type="GO" id="GO:0005694">
    <property type="term" value="C:chromosome"/>
    <property type="evidence" value="ECO:0007669"/>
    <property type="project" value="TreeGrafter"/>
</dbReference>
<dbReference type="RefSeq" id="WP_038253505.1">
    <property type="nucleotide sequence ID" value="NZ_CAWLUU010000065.1"/>
</dbReference>
<dbReference type="InterPro" id="IPR011111">
    <property type="entry name" value="Plasmid_RepB"/>
</dbReference>
<dbReference type="EMBL" id="CBSX010000239">
    <property type="protein sequence ID" value="CDH07947.1"/>
    <property type="molecule type" value="Genomic_DNA"/>
</dbReference>
<reference evidence="3" key="1">
    <citation type="submission" date="2013-07" db="EMBL/GenBank/DDBJ databases">
        <title>Sub-species coevolution in mutualistic symbiosis.</title>
        <authorList>
            <person name="Murfin K."/>
            <person name="Klassen J."/>
            <person name="Lee M."/>
            <person name="Forst S."/>
            <person name="Stock P."/>
            <person name="Goodrich-Blair H."/>
        </authorList>
    </citation>
    <scope>NUCLEOTIDE SEQUENCE [LARGE SCALE GENOMIC DNA]</scope>
    <source>
        <strain evidence="3">Oregonense</strain>
    </source>
</reference>
<evidence type="ECO:0000256" key="1">
    <source>
        <dbReference type="SAM" id="Coils"/>
    </source>
</evidence>
<dbReference type="Gene3D" id="3.90.1530.10">
    <property type="entry name" value="Conserved hypothetical protein from pyrococcus furiosus pfu- 392566-001, ParB domain"/>
    <property type="match status" value="1"/>
</dbReference>
<name>A0A077P0D5_XENBV</name>
<dbReference type="PANTHER" id="PTHR33375:SF1">
    <property type="entry name" value="CHROMOSOME-PARTITIONING PROTEIN PARB-RELATED"/>
    <property type="match status" value="1"/>
</dbReference>
<dbReference type="Pfam" id="PF07506">
    <property type="entry name" value="RepB"/>
    <property type="match status" value="1"/>
</dbReference>
<proteinExistence type="predicted"/>
<gene>
    <name evidence="3" type="ORF">XBO1_710028</name>
</gene>
<comment type="caution">
    <text evidence="3">The sequence shown here is derived from an EMBL/GenBank/DDBJ whole genome shotgun (WGS) entry which is preliminary data.</text>
</comment>
<keyword evidence="1" id="KW-0175">Coiled coil</keyword>
<dbReference type="Pfam" id="PF02195">
    <property type="entry name" value="ParB_N"/>
    <property type="match status" value="1"/>
</dbReference>
<feature type="coiled-coil region" evidence="1">
    <location>
        <begin position="212"/>
        <end position="239"/>
    </location>
</feature>
<dbReference type="AlphaFoldDB" id="A0A077P0D5"/>